<evidence type="ECO:0000313" key="3">
    <source>
        <dbReference type="Proteomes" id="UP000000763"/>
    </source>
</evidence>
<evidence type="ECO:0000256" key="1">
    <source>
        <dbReference type="SAM" id="SignalP"/>
    </source>
</evidence>
<name>Q10PN2_ORYSJ</name>
<evidence type="ECO:0000313" key="2">
    <source>
        <dbReference type="EMBL" id="AAN60995.1"/>
    </source>
</evidence>
<proteinExistence type="predicted"/>
<dbReference type="Proteomes" id="UP000000763">
    <property type="component" value="Chromosome 3"/>
</dbReference>
<organism evidence="2 3">
    <name type="scientific">Oryza sativa subsp. japonica</name>
    <name type="common">Rice</name>
    <dbReference type="NCBI Taxonomy" id="39947"/>
    <lineage>
        <taxon>Eukaryota</taxon>
        <taxon>Viridiplantae</taxon>
        <taxon>Streptophyta</taxon>
        <taxon>Embryophyta</taxon>
        <taxon>Tracheophyta</taxon>
        <taxon>Spermatophyta</taxon>
        <taxon>Magnoliopsida</taxon>
        <taxon>Liliopsida</taxon>
        <taxon>Poales</taxon>
        <taxon>Poaceae</taxon>
        <taxon>BOP clade</taxon>
        <taxon>Oryzoideae</taxon>
        <taxon>Oryzeae</taxon>
        <taxon>Oryzinae</taxon>
        <taxon>Oryza</taxon>
        <taxon>Oryza sativa</taxon>
    </lineage>
</organism>
<protein>
    <submittedName>
        <fullName evidence="2">Uncharacterized protein</fullName>
    </submittedName>
</protein>
<reference evidence="3" key="2">
    <citation type="journal article" date="2008" name="Nucleic Acids Res.">
        <title>The rice annotation project database (RAP-DB): 2008 update.</title>
        <authorList>
            <consortium name="The rice annotation project (RAP)"/>
        </authorList>
    </citation>
    <scope>GENOME REANNOTATION</scope>
    <source>
        <strain evidence="3">cv. Nipponbare</strain>
    </source>
</reference>
<reference evidence="3" key="1">
    <citation type="journal article" date="2005" name="Nature">
        <title>The map-based sequence of the rice genome.</title>
        <authorList>
            <consortium name="International rice genome sequencing project (IRGSP)"/>
            <person name="Matsumoto T."/>
            <person name="Wu J."/>
            <person name="Kanamori H."/>
            <person name="Katayose Y."/>
            <person name="Fujisawa M."/>
            <person name="Namiki N."/>
            <person name="Mizuno H."/>
            <person name="Yamamoto K."/>
            <person name="Antonio B.A."/>
            <person name="Baba T."/>
            <person name="Sakata K."/>
            <person name="Nagamura Y."/>
            <person name="Aoki H."/>
            <person name="Arikawa K."/>
            <person name="Arita K."/>
            <person name="Bito T."/>
            <person name="Chiden Y."/>
            <person name="Fujitsuka N."/>
            <person name="Fukunaka R."/>
            <person name="Hamada M."/>
            <person name="Harada C."/>
            <person name="Hayashi A."/>
            <person name="Hijishita S."/>
            <person name="Honda M."/>
            <person name="Hosokawa S."/>
            <person name="Ichikawa Y."/>
            <person name="Idonuma A."/>
            <person name="Iijima M."/>
            <person name="Ikeda M."/>
            <person name="Ikeno M."/>
            <person name="Ito K."/>
            <person name="Ito S."/>
            <person name="Ito T."/>
            <person name="Ito Y."/>
            <person name="Ito Y."/>
            <person name="Iwabuchi A."/>
            <person name="Kamiya K."/>
            <person name="Karasawa W."/>
            <person name="Kurita K."/>
            <person name="Katagiri S."/>
            <person name="Kikuta A."/>
            <person name="Kobayashi H."/>
            <person name="Kobayashi N."/>
            <person name="Machita K."/>
            <person name="Maehara T."/>
            <person name="Masukawa M."/>
            <person name="Mizubayashi T."/>
            <person name="Mukai Y."/>
            <person name="Nagasaki H."/>
            <person name="Nagata Y."/>
            <person name="Naito S."/>
            <person name="Nakashima M."/>
            <person name="Nakama Y."/>
            <person name="Nakamichi Y."/>
            <person name="Nakamura M."/>
            <person name="Meguro A."/>
            <person name="Negishi M."/>
            <person name="Ohta I."/>
            <person name="Ohta T."/>
            <person name="Okamoto M."/>
            <person name="Ono N."/>
            <person name="Saji S."/>
            <person name="Sakaguchi M."/>
            <person name="Sakai K."/>
            <person name="Shibata M."/>
            <person name="Shimokawa T."/>
            <person name="Song J."/>
            <person name="Takazaki Y."/>
            <person name="Terasawa K."/>
            <person name="Tsugane M."/>
            <person name="Tsuji K."/>
            <person name="Ueda S."/>
            <person name="Waki K."/>
            <person name="Yamagata H."/>
            <person name="Yamamoto M."/>
            <person name="Yamamoto S."/>
            <person name="Yamane H."/>
            <person name="Yoshiki S."/>
            <person name="Yoshihara R."/>
            <person name="Yukawa K."/>
            <person name="Zhong H."/>
            <person name="Yano M."/>
            <person name="Yuan Q."/>
            <person name="Ouyang S."/>
            <person name="Liu J."/>
            <person name="Jones K.M."/>
            <person name="Gansberger K."/>
            <person name="Moffat K."/>
            <person name="Hill J."/>
            <person name="Bera J."/>
            <person name="Fadrosh D."/>
            <person name="Jin S."/>
            <person name="Johri S."/>
            <person name="Kim M."/>
            <person name="Overton L."/>
            <person name="Reardon M."/>
            <person name="Tsitrin T."/>
            <person name="Vuong H."/>
            <person name="Weaver B."/>
            <person name="Ciecko A."/>
            <person name="Tallon L."/>
            <person name="Jackson J."/>
            <person name="Pai G."/>
            <person name="Aken S.V."/>
            <person name="Utterback T."/>
            <person name="Reidmuller S."/>
            <person name="Feldblyum T."/>
            <person name="Hsiao J."/>
            <person name="Zismann V."/>
            <person name="Iobst S."/>
            <person name="de Vazeille A.R."/>
            <person name="Buell C.R."/>
            <person name="Ying K."/>
            <person name="Li Y."/>
            <person name="Lu T."/>
            <person name="Huang Y."/>
            <person name="Zhao Q."/>
            <person name="Feng Q."/>
            <person name="Zhang L."/>
            <person name="Zhu J."/>
            <person name="Weng Q."/>
            <person name="Mu J."/>
            <person name="Lu Y."/>
            <person name="Fan D."/>
            <person name="Liu Y."/>
            <person name="Guan J."/>
            <person name="Zhang Y."/>
            <person name="Yu S."/>
            <person name="Liu X."/>
            <person name="Zhang Y."/>
            <person name="Hong G."/>
            <person name="Han B."/>
            <person name="Choisne N."/>
            <person name="Demange N."/>
            <person name="Orjeda G."/>
            <person name="Samain S."/>
            <person name="Cattolico L."/>
            <person name="Pelletier E."/>
            <person name="Couloux A."/>
            <person name="Segurens B."/>
            <person name="Wincker P."/>
            <person name="D'Hont A."/>
            <person name="Scarpelli C."/>
            <person name="Weissenbach J."/>
            <person name="Salanoubat M."/>
            <person name="Quetier F."/>
            <person name="Yu Y."/>
            <person name="Kim H.R."/>
            <person name="Rambo T."/>
            <person name="Currie J."/>
            <person name="Collura K."/>
            <person name="Luo M."/>
            <person name="Yang T."/>
            <person name="Ammiraju J.S.S."/>
            <person name="Engler F."/>
            <person name="Soderlund C."/>
            <person name="Wing R.A."/>
            <person name="Palmer L.E."/>
            <person name="de la Bastide M."/>
            <person name="Spiegel L."/>
            <person name="Nascimento L."/>
            <person name="Zutavern T."/>
            <person name="O'Shaughnessy A."/>
            <person name="Dike S."/>
            <person name="Dedhia N."/>
            <person name="Preston R."/>
            <person name="Balija V."/>
            <person name="McCombie W.R."/>
            <person name="Chow T."/>
            <person name="Chen H."/>
            <person name="Chung M."/>
            <person name="Chen C."/>
            <person name="Shaw J."/>
            <person name="Wu H."/>
            <person name="Hsiao K."/>
            <person name="Chao Y."/>
            <person name="Chu M."/>
            <person name="Cheng C."/>
            <person name="Hour A."/>
            <person name="Lee P."/>
            <person name="Lin S."/>
            <person name="Lin Y."/>
            <person name="Liou J."/>
            <person name="Liu S."/>
            <person name="Hsing Y."/>
            <person name="Raghuvanshi S."/>
            <person name="Mohanty A."/>
            <person name="Bharti A.K."/>
            <person name="Gaur A."/>
            <person name="Gupta V."/>
            <person name="Kumar D."/>
            <person name="Ravi V."/>
            <person name="Vij S."/>
            <person name="Kapur A."/>
            <person name="Khurana P."/>
            <person name="Khurana P."/>
            <person name="Khurana J.P."/>
            <person name="Tyagi A.K."/>
            <person name="Gaikwad K."/>
            <person name="Singh A."/>
            <person name="Dalal V."/>
            <person name="Srivastava S."/>
            <person name="Dixit A."/>
            <person name="Pal A.K."/>
            <person name="Ghazi I.A."/>
            <person name="Yadav M."/>
            <person name="Pandit A."/>
            <person name="Bhargava A."/>
            <person name="Sureshbabu K."/>
            <person name="Batra K."/>
            <person name="Sharma T.R."/>
            <person name="Mohapatra T."/>
            <person name="Singh N.K."/>
            <person name="Messing J."/>
            <person name="Nelson A.B."/>
            <person name="Fuks G."/>
            <person name="Kavchok S."/>
            <person name="Keizer G."/>
            <person name="Linton E."/>
            <person name="Llaca V."/>
            <person name="Song R."/>
            <person name="Tanyolac B."/>
            <person name="Young S."/>
            <person name="Ho-Il K."/>
            <person name="Hahn J.H."/>
            <person name="Sangsakoo G."/>
            <person name="Vanavichit A."/>
            <person name="de Mattos Luiz.A.T."/>
            <person name="Zimmer P.D."/>
            <person name="Malone G."/>
            <person name="Dellagostin O."/>
            <person name="de Oliveira A.C."/>
            <person name="Bevan M."/>
            <person name="Bancroft I."/>
            <person name="Minx P."/>
            <person name="Cordum H."/>
            <person name="Wilson R."/>
            <person name="Cheng Z."/>
            <person name="Jin W."/>
            <person name="Jiang J."/>
            <person name="Leong S.A."/>
            <person name="Iwama H."/>
            <person name="Gojobori T."/>
            <person name="Itoh T."/>
            <person name="Niimura Y."/>
            <person name="Fujii Y."/>
            <person name="Habara T."/>
            <person name="Sakai H."/>
            <person name="Sato Y."/>
            <person name="Wilson G."/>
            <person name="Kumar K."/>
            <person name="McCouch S."/>
            <person name="Juretic N."/>
            <person name="Hoen D."/>
            <person name="Wright S."/>
            <person name="Bruskiewich R."/>
            <person name="Bureau T."/>
            <person name="Miyao A."/>
            <person name="Hirochika H."/>
            <person name="Nishikawa T."/>
            <person name="Kadowaki K."/>
            <person name="Sugiura M."/>
            <person name="Burr B."/>
            <person name="Sasaki T."/>
        </authorList>
    </citation>
    <scope>NUCLEOTIDE SEQUENCE [LARGE SCALE GENOMIC DNA]</scope>
    <source>
        <strain evidence="3">cv. Nipponbare</strain>
    </source>
</reference>
<keyword evidence="1" id="KW-0732">Signal</keyword>
<dbReference type="EMBL" id="AC104473">
    <property type="protein sequence ID" value="AAN60995.1"/>
    <property type="molecule type" value="Genomic_DNA"/>
</dbReference>
<accession>Q10PN2</accession>
<feature type="signal peptide" evidence="1">
    <location>
        <begin position="1"/>
        <end position="29"/>
    </location>
</feature>
<gene>
    <name evidence="2" type="ORF">OJ1626B05.10</name>
</gene>
<dbReference type="AlphaFoldDB" id="Q10PN2"/>
<feature type="chain" id="PRO_5024328601" evidence="1">
    <location>
        <begin position="30"/>
        <end position="142"/>
    </location>
</feature>
<sequence>MDLLILRRPWIYRRKLLLLLVLAFGESDLEPIPLRLHRSTIARESKRGATAQQPRNDLSNVGNCWCSSIFMVIVGPTFRYAGLSCCSFEVWGANLVWTNCQMYHYKFLRSGDPPLIVGLTLSGYGWKVVQFHQGPVKVGFVI</sequence>